<proteinExistence type="predicted"/>
<sequence>MIQRNTSLRRNNFVFMSKKLLAYGD</sequence>
<reference evidence="1" key="2">
    <citation type="journal article" date="2015" name="Fish Shellfish Immunol.">
        <title>Early steps in the European eel (Anguilla anguilla)-Vibrio vulnificus interaction in the gills: Role of the RtxA13 toxin.</title>
        <authorList>
            <person name="Callol A."/>
            <person name="Pajuelo D."/>
            <person name="Ebbesson L."/>
            <person name="Teles M."/>
            <person name="MacKenzie S."/>
            <person name="Amaro C."/>
        </authorList>
    </citation>
    <scope>NUCLEOTIDE SEQUENCE</scope>
</reference>
<reference evidence="1" key="1">
    <citation type="submission" date="2014-11" db="EMBL/GenBank/DDBJ databases">
        <authorList>
            <person name="Amaro Gonzalez C."/>
        </authorList>
    </citation>
    <scope>NUCLEOTIDE SEQUENCE</scope>
</reference>
<dbReference type="EMBL" id="GBXM01080252">
    <property type="protein sequence ID" value="JAH28325.1"/>
    <property type="molecule type" value="Transcribed_RNA"/>
</dbReference>
<accession>A0A0E9RIQ9</accession>
<name>A0A0E9RIQ9_ANGAN</name>
<protein>
    <submittedName>
        <fullName evidence="1">Uncharacterized protein</fullName>
    </submittedName>
</protein>
<dbReference type="AlphaFoldDB" id="A0A0E9RIQ9"/>
<evidence type="ECO:0000313" key="1">
    <source>
        <dbReference type="EMBL" id="JAH28325.1"/>
    </source>
</evidence>
<organism evidence="1">
    <name type="scientific">Anguilla anguilla</name>
    <name type="common">European freshwater eel</name>
    <name type="synonym">Muraena anguilla</name>
    <dbReference type="NCBI Taxonomy" id="7936"/>
    <lineage>
        <taxon>Eukaryota</taxon>
        <taxon>Metazoa</taxon>
        <taxon>Chordata</taxon>
        <taxon>Craniata</taxon>
        <taxon>Vertebrata</taxon>
        <taxon>Euteleostomi</taxon>
        <taxon>Actinopterygii</taxon>
        <taxon>Neopterygii</taxon>
        <taxon>Teleostei</taxon>
        <taxon>Anguilliformes</taxon>
        <taxon>Anguillidae</taxon>
        <taxon>Anguilla</taxon>
    </lineage>
</organism>